<proteinExistence type="predicted"/>
<comment type="caution">
    <text evidence="1">The sequence shown here is derived from an EMBL/GenBank/DDBJ whole genome shotgun (WGS) entry which is preliminary data.</text>
</comment>
<accession>A0A7W8C1S1</accession>
<keyword evidence="2" id="KW-1185">Reference proteome</keyword>
<reference evidence="1 2" key="1">
    <citation type="submission" date="2020-08" db="EMBL/GenBank/DDBJ databases">
        <title>Genomic Encyclopedia of Type Strains, Phase IV (KMG-IV): sequencing the most valuable type-strain genomes for metagenomic binning, comparative biology and taxonomic classification.</title>
        <authorList>
            <person name="Goeker M."/>
        </authorList>
    </citation>
    <scope>NUCLEOTIDE SEQUENCE [LARGE SCALE GENOMIC DNA]</scope>
    <source>
        <strain evidence="1 2">DSM 11275</strain>
    </source>
</reference>
<evidence type="ECO:0000313" key="2">
    <source>
        <dbReference type="Proteomes" id="UP000539075"/>
    </source>
</evidence>
<dbReference type="Proteomes" id="UP000539075">
    <property type="component" value="Unassembled WGS sequence"/>
</dbReference>
<evidence type="ECO:0000313" key="1">
    <source>
        <dbReference type="EMBL" id="MBB5144037.1"/>
    </source>
</evidence>
<dbReference type="EMBL" id="JACHGO010000006">
    <property type="protein sequence ID" value="MBB5144037.1"/>
    <property type="molecule type" value="Genomic_DNA"/>
</dbReference>
<sequence>MSASGRLVGLGDVLTCKLVACSLKGECCALRARRLFLPLVWPPTRRRQKGPVRGCRPSEAPSALPLDDPAGLSYISTSSNKPSRAFQIPSFREGCAAFASGASSLRSAISLRAAQCHRSVLSVMEILMIFSRAAVNRDARSHRKLNFPKAAIAPA</sequence>
<gene>
    <name evidence="1" type="ORF">HNQ38_002145</name>
</gene>
<name>A0A7W8C1S1_9BACT</name>
<organism evidence="1 2">
    <name type="scientific">Desulfovibrio intestinalis</name>
    <dbReference type="NCBI Taxonomy" id="58621"/>
    <lineage>
        <taxon>Bacteria</taxon>
        <taxon>Pseudomonadati</taxon>
        <taxon>Thermodesulfobacteriota</taxon>
        <taxon>Desulfovibrionia</taxon>
        <taxon>Desulfovibrionales</taxon>
        <taxon>Desulfovibrionaceae</taxon>
        <taxon>Desulfovibrio</taxon>
    </lineage>
</organism>
<dbReference type="AlphaFoldDB" id="A0A7W8C1S1"/>
<protein>
    <submittedName>
        <fullName evidence="1">Uncharacterized protein</fullName>
    </submittedName>
</protein>